<name>A0A4U8YUY1_9BACT</name>
<sequence length="88" mass="9800">MTTNRMTHFANLSNCVSEIVLTQAALEALADRLAHELPGESQILNVLARNLEIIAIPLERHTDALVRQEEVRTQAQNRRGGSLKPKLC</sequence>
<accession>A0A4U8YUY1</accession>
<evidence type="ECO:0000313" key="1">
    <source>
        <dbReference type="EMBL" id="VFQ47229.1"/>
    </source>
</evidence>
<evidence type="ECO:0000313" key="2">
    <source>
        <dbReference type="Proteomes" id="UP000507962"/>
    </source>
</evidence>
<reference evidence="1 2" key="1">
    <citation type="submission" date="2019-03" db="EMBL/GenBank/DDBJ databases">
        <authorList>
            <person name="Nijsse B."/>
        </authorList>
    </citation>
    <scope>NUCLEOTIDE SEQUENCE [LARGE SCALE GENOMIC DNA]</scope>
    <source>
        <strain evidence="1">Desulfoluna butyratoxydans MSL71</strain>
    </source>
</reference>
<dbReference type="RefSeq" id="WP_180146640.1">
    <property type="nucleotide sequence ID" value="NZ_CAADHO010000015.1"/>
</dbReference>
<dbReference type="Proteomes" id="UP000507962">
    <property type="component" value="Unassembled WGS sequence"/>
</dbReference>
<keyword evidence="2" id="KW-1185">Reference proteome</keyword>
<proteinExistence type="predicted"/>
<dbReference type="AlphaFoldDB" id="A0A4U8YUY1"/>
<gene>
    <name evidence="1" type="ORF">MSL71_49180</name>
</gene>
<organism evidence="1 2">
    <name type="scientific">Desulfoluna butyratoxydans</name>
    <dbReference type="NCBI Taxonomy" id="231438"/>
    <lineage>
        <taxon>Bacteria</taxon>
        <taxon>Pseudomonadati</taxon>
        <taxon>Thermodesulfobacteriota</taxon>
        <taxon>Desulfobacteria</taxon>
        <taxon>Desulfobacterales</taxon>
        <taxon>Desulfolunaceae</taxon>
        <taxon>Desulfoluna</taxon>
    </lineage>
</organism>
<dbReference type="EMBL" id="CAADHO010000015">
    <property type="protein sequence ID" value="VFQ47229.1"/>
    <property type="molecule type" value="Genomic_DNA"/>
</dbReference>
<protein>
    <submittedName>
        <fullName evidence="1">Uncharacterized protein</fullName>
    </submittedName>
</protein>